<name>A0A2P5AXC0_TREOI</name>
<comment type="caution">
    <text evidence="1">The sequence shown here is derived from an EMBL/GenBank/DDBJ whole genome shotgun (WGS) entry which is preliminary data.</text>
</comment>
<reference evidence="2" key="1">
    <citation type="submission" date="2016-06" db="EMBL/GenBank/DDBJ databases">
        <title>Parallel loss of symbiosis genes in relatives of nitrogen-fixing non-legume Parasponia.</title>
        <authorList>
            <person name="Van Velzen R."/>
            <person name="Holmer R."/>
            <person name="Bu F."/>
            <person name="Rutten L."/>
            <person name="Van Zeijl A."/>
            <person name="Liu W."/>
            <person name="Santuari L."/>
            <person name="Cao Q."/>
            <person name="Sharma T."/>
            <person name="Shen D."/>
            <person name="Roswanjaya Y."/>
            <person name="Wardhani T."/>
            <person name="Kalhor M.S."/>
            <person name="Jansen J."/>
            <person name="Van den Hoogen J."/>
            <person name="Gungor B."/>
            <person name="Hartog M."/>
            <person name="Hontelez J."/>
            <person name="Verver J."/>
            <person name="Yang W.-C."/>
            <person name="Schijlen E."/>
            <person name="Repin R."/>
            <person name="Schilthuizen M."/>
            <person name="Schranz E."/>
            <person name="Heidstra R."/>
            <person name="Miyata K."/>
            <person name="Fedorova E."/>
            <person name="Kohlen W."/>
            <person name="Bisseling T."/>
            <person name="Smit S."/>
            <person name="Geurts R."/>
        </authorList>
    </citation>
    <scope>NUCLEOTIDE SEQUENCE [LARGE SCALE GENOMIC DNA]</scope>
    <source>
        <strain evidence="2">cv. RG33-2</strain>
    </source>
</reference>
<dbReference type="Proteomes" id="UP000237000">
    <property type="component" value="Unassembled WGS sequence"/>
</dbReference>
<organism evidence="1 2">
    <name type="scientific">Trema orientale</name>
    <name type="common">Charcoal tree</name>
    <name type="synonym">Celtis orientalis</name>
    <dbReference type="NCBI Taxonomy" id="63057"/>
    <lineage>
        <taxon>Eukaryota</taxon>
        <taxon>Viridiplantae</taxon>
        <taxon>Streptophyta</taxon>
        <taxon>Embryophyta</taxon>
        <taxon>Tracheophyta</taxon>
        <taxon>Spermatophyta</taxon>
        <taxon>Magnoliopsida</taxon>
        <taxon>eudicotyledons</taxon>
        <taxon>Gunneridae</taxon>
        <taxon>Pentapetalae</taxon>
        <taxon>rosids</taxon>
        <taxon>fabids</taxon>
        <taxon>Rosales</taxon>
        <taxon>Cannabaceae</taxon>
        <taxon>Trema</taxon>
    </lineage>
</organism>
<accession>A0A2P5AXC0</accession>
<gene>
    <name evidence="1" type="ORF">TorRG33x02_338680</name>
</gene>
<protein>
    <submittedName>
        <fullName evidence="1">Uncharacterized protein</fullName>
    </submittedName>
</protein>
<evidence type="ECO:0000313" key="1">
    <source>
        <dbReference type="EMBL" id="PON41204.1"/>
    </source>
</evidence>
<dbReference type="InParanoid" id="A0A2P5AXC0"/>
<dbReference type="EMBL" id="JXTC01000666">
    <property type="protein sequence ID" value="PON41204.1"/>
    <property type="molecule type" value="Genomic_DNA"/>
</dbReference>
<keyword evidence="2" id="KW-1185">Reference proteome</keyword>
<sequence length="71" mass="8587">KDYKKKYQISQRLSPGLELRLWRKSWFTRLGDDWRDTIRQRMWFARHCSRAEKTEHEIGSTMGGSGLRETN</sequence>
<evidence type="ECO:0000313" key="2">
    <source>
        <dbReference type="Proteomes" id="UP000237000"/>
    </source>
</evidence>
<feature type="non-terminal residue" evidence="1">
    <location>
        <position position="1"/>
    </location>
</feature>
<proteinExistence type="predicted"/>
<dbReference type="AlphaFoldDB" id="A0A2P5AXC0"/>